<keyword evidence="5" id="KW-0472">Membrane</keyword>
<evidence type="ECO:0000313" key="9">
    <source>
        <dbReference type="Proteomes" id="UP000593802"/>
    </source>
</evidence>
<reference evidence="8 9" key="1">
    <citation type="submission" date="2020-08" db="EMBL/GenBank/DDBJ databases">
        <title>Complete Genome Sequence of Effusibacillus dendaii Strain skT53, Isolated from Farmland soil.</title>
        <authorList>
            <person name="Konishi T."/>
            <person name="Kawasaki H."/>
        </authorList>
    </citation>
    <scope>NUCLEOTIDE SEQUENCE [LARGE SCALE GENOMIC DNA]</scope>
    <source>
        <strain evidence="9">skT53</strain>
    </source>
</reference>
<evidence type="ECO:0000256" key="3">
    <source>
        <dbReference type="ARBA" id="ARBA00022777"/>
    </source>
</evidence>
<sequence length="393" mass="43376">MERVTILPKWAPKQHIRITGPVRSDLKTKRLIPRLQPGDIAVLAHEDIDEMAARGLIQAKVSAVVNTRCSITARYPNRGPLLLLQAGIPLLDMTDLGDDERPDLLDFVQDGDPMTILDRSLYVCDRYVGQAEILTKREIVLRTAIAKQNAAKELENFLENTLQHANKEKSFFLGSLPTLKLRTAIEGKHVLVVVRGSTYQADLRTISHYIKEQKPVLIGVDGGADALLQAGFQPDLIIGDMDSISDHALKSGGELIVHAYLDGRAPGWARIQKLGLHAHKYPAPGTSEDIAMLIAHEAGAELIVAVGTHTHMIDFLEKGRRGMASTLLTRLRVGPKLVDAKGVSQLYQQRMSWTALVCVVLASMLPVAVLAAVNPIIRNILRIIYWQMRLAFS</sequence>
<evidence type="ECO:0000256" key="1">
    <source>
        <dbReference type="ARBA" id="ARBA00022679"/>
    </source>
</evidence>
<dbReference type="InterPro" id="IPR022215">
    <property type="entry name" value="SteA-like_C"/>
</dbReference>
<dbReference type="NCBIfam" id="NF040608">
    <property type="entry name" value="division_SteA"/>
    <property type="match status" value="1"/>
</dbReference>
<name>A0A7I8DBG6_9BACL</name>
<gene>
    <name evidence="8" type="ORF">skT53_08450</name>
</gene>
<evidence type="ECO:0000256" key="2">
    <source>
        <dbReference type="ARBA" id="ARBA00022741"/>
    </source>
</evidence>
<keyword evidence="2" id="KW-0547">Nucleotide-binding</keyword>
<accession>A0A7I8DBG6</accession>
<feature type="transmembrane region" description="Helical" evidence="5">
    <location>
        <begin position="353"/>
        <end position="373"/>
    </location>
</feature>
<evidence type="ECO:0000259" key="7">
    <source>
        <dbReference type="Pfam" id="PF12555"/>
    </source>
</evidence>
<organism evidence="8 9">
    <name type="scientific">Effusibacillus dendaii</name>
    <dbReference type="NCBI Taxonomy" id="2743772"/>
    <lineage>
        <taxon>Bacteria</taxon>
        <taxon>Bacillati</taxon>
        <taxon>Bacillota</taxon>
        <taxon>Bacilli</taxon>
        <taxon>Bacillales</taxon>
        <taxon>Alicyclobacillaceae</taxon>
        <taxon>Effusibacillus</taxon>
    </lineage>
</organism>
<dbReference type="Proteomes" id="UP000593802">
    <property type="component" value="Chromosome"/>
</dbReference>
<keyword evidence="9" id="KW-1185">Reference proteome</keyword>
<feature type="domain" description="SteA-like C-terminal" evidence="7">
    <location>
        <begin position="341"/>
        <end position="389"/>
    </location>
</feature>
<dbReference type="Pfam" id="PF04263">
    <property type="entry name" value="TPK_catalytic"/>
    <property type="match status" value="1"/>
</dbReference>
<keyword evidence="1" id="KW-0808">Transferase</keyword>
<protein>
    <submittedName>
        <fullName evidence="8">Thiamin pyrophosphokinase</fullName>
    </submittedName>
</protein>
<dbReference type="InterPro" id="IPR036759">
    <property type="entry name" value="TPK_catalytic_sf"/>
</dbReference>
<dbReference type="GO" id="GO:0004788">
    <property type="term" value="F:thiamine diphosphokinase activity"/>
    <property type="evidence" value="ECO:0007669"/>
    <property type="project" value="InterPro"/>
</dbReference>
<keyword evidence="4" id="KW-0067">ATP-binding</keyword>
<dbReference type="AlphaFoldDB" id="A0A7I8DBG6"/>
<keyword evidence="5" id="KW-1133">Transmembrane helix</keyword>
<dbReference type="EMBL" id="AP023366">
    <property type="protein sequence ID" value="BCJ85860.1"/>
    <property type="molecule type" value="Genomic_DNA"/>
</dbReference>
<dbReference type="Pfam" id="PF12555">
    <property type="entry name" value="SteA-like_C"/>
    <property type="match status" value="1"/>
</dbReference>
<dbReference type="InterPro" id="IPR047795">
    <property type="entry name" value="Put_SteA-like"/>
</dbReference>
<dbReference type="GO" id="GO:0016301">
    <property type="term" value="F:kinase activity"/>
    <property type="evidence" value="ECO:0007669"/>
    <property type="project" value="UniProtKB-KW"/>
</dbReference>
<evidence type="ECO:0000256" key="4">
    <source>
        <dbReference type="ARBA" id="ARBA00022840"/>
    </source>
</evidence>
<dbReference type="Gene3D" id="3.40.50.10240">
    <property type="entry name" value="Thiamin pyrophosphokinase, catalytic domain"/>
    <property type="match status" value="1"/>
</dbReference>
<feature type="domain" description="Thiamin pyrophosphokinase catalytic" evidence="6">
    <location>
        <begin position="211"/>
        <end position="250"/>
    </location>
</feature>
<evidence type="ECO:0000259" key="6">
    <source>
        <dbReference type="Pfam" id="PF04263"/>
    </source>
</evidence>
<dbReference type="GO" id="GO:0005524">
    <property type="term" value="F:ATP binding"/>
    <property type="evidence" value="ECO:0007669"/>
    <property type="project" value="UniProtKB-KW"/>
</dbReference>
<evidence type="ECO:0000256" key="5">
    <source>
        <dbReference type="SAM" id="Phobius"/>
    </source>
</evidence>
<keyword evidence="3 8" id="KW-0418">Kinase</keyword>
<dbReference type="InterPro" id="IPR007371">
    <property type="entry name" value="TPK_catalytic"/>
</dbReference>
<dbReference type="GO" id="GO:0009229">
    <property type="term" value="P:thiamine diphosphate biosynthetic process"/>
    <property type="evidence" value="ECO:0007669"/>
    <property type="project" value="InterPro"/>
</dbReference>
<evidence type="ECO:0000313" key="8">
    <source>
        <dbReference type="EMBL" id="BCJ85860.1"/>
    </source>
</evidence>
<proteinExistence type="predicted"/>
<keyword evidence="5" id="KW-0812">Transmembrane</keyword>
<dbReference type="SUPFAM" id="SSF63999">
    <property type="entry name" value="Thiamin pyrophosphokinase, catalytic domain"/>
    <property type="match status" value="1"/>
</dbReference>
<dbReference type="KEGG" id="eff:skT53_08450"/>